<keyword evidence="2" id="KW-1185">Reference proteome</keyword>
<evidence type="ECO:0000313" key="2">
    <source>
        <dbReference type="Proteomes" id="UP001497623"/>
    </source>
</evidence>
<protein>
    <recommendedName>
        <fullName evidence="3">Transmembrane protein</fullName>
    </recommendedName>
</protein>
<organism evidence="1 2">
    <name type="scientific">Meganyctiphanes norvegica</name>
    <name type="common">Northern krill</name>
    <name type="synonym">Thysanopoda norvegica</name>
    <dbReference type="NCBI Taxonomy" id="48144"/>
    <lineage>
        <taxon>Eukaryota</taxon>
        <taxon>Metazoa</taxon>
        <taxon>Ecdysozoa</taxon>
        <taxon>Arthropoda</taxon>
        <taxon>Crustacea</taxon>
        <taxon>Multicrustacea</taxon>
        <taxon>Malacostraca</taxon>
        <taxon>Eumalacostraca</taxon>
        <taxon>Eucarida</taxon>
        <taxon>Euphausiacea</taxon>
        <taxon>Euphausiidae</taxon>
        <taxon>Meganyctiphanes</taxon>
    </lineage>
</organism>
<dbReference type="Proteomes" id="UP001497623">
    <property type="component" value="Unassembled WGS sequence"/>
</dbReference>
<gene>
    <name evidence="1" type="ORF">MNOR_LOCUS40428</name>
</gene>
<accession>A0AAV2SSJ8</accession>
<evidence type="ECO:0008006" key="3">
    <source>
        <dbReference type="Google" id="ProtNLM"/>
    </source>
</evidence>
<sequence>MHYLPLAQVDTILMEAIYKLDIRRDQLVALFIIHSVNLQLLQYKMSYLTIHMVAISSQININKKSVKLFMATLIKNKFSVLYEYKIAAFFSQFKQRKKINSFYATCKKYTYFLV</sequence>
<comment type="caution">
    <text evidence="1">The sequence shown here is derived from an EMBL/GenBank/DDBJ whole genome shotgun (WGS) entry which is preliminary data.</text>
</comment>
<name>A0AAV2SSJ8_MEGNR</name>
<dbReference type="AlphaFoldDB" id="A0AAV2SSJ8"/>
<reference evidence="1 2" key="1">
    <citation type="submission" date="2024-05" db="EMBL/GenBank/DDBJ databases">
        <authorList>
            <person name="Wallberg A."/>
        </authorList>
    </citation>
    <scope>NUCLEOTIDE SEQUENCE [LARGE SCALE GENOMIC DNA]</scope>
</reference>
<dbReference type="EMBL" id="CAXKWB010123143">
    <property type="protein sequence ID" value="CAL4238058.1"/>
    <property type="molecule type" value="Genomic_DNA"/>
</dbReference>
<evidence type="ECO:0000313" key="1">
    <source>
        <dbReference type="EMBL" id="CAL4238058.1"/>
    </source>
</evidence>
<proteinExistence type="predicted"/>